<proteinExistence type="predicted"/>
<reference evidence="1 2" key="1">
    <citation type="journal article" date="2017" name="Appl. Environ. Microbiol.">
        <title>Parallel evolution of two clades of a major Atlantic endemic Vibrio parahaemolyticus pathogen lineage by independent acquisition of related pathogenicity islands.</title>
        <authorList>
            <person name="Xu F."/>
            <person name="Gonzalez-Escalona N."/>
            <person name="Drees K.P."/>
            <person name="Sebra R.P."/>
            <person name="Cooper V.S."/>
            <person name="Jones S.H."/>
            <person name="Whistler C.A."/>
        </authorList>
    </citation>
    <scope>NUCLEOTIDE SEQUENCE [LARGE SCALE GENOMIC DNA]</scope>
    <source>
        <strain evidence="1 2">MAVP-3</strain>
    </source>
</reference>
<feature type="non-terminal residue" evidence="1">
    <location>
        <position position="42"/>
    </location>
</feature>
<dbReference type="EMBL" id="NIXT01000581">
    <property type="protein sequence ID" value="OXE32656.1"/>
    <property type="molecule type" value="Genomic_DNA"/>
</dbReference>
<evidence type="ECO:0000313" key="1">
    <source>
        <dbReference type="EMBL" id="OXE32656.1"/>
    </source>
</evidence>
<dbReference type="AlphaFoldDB" id="A0A227JC37"/>
<protein>
    <submittedName>
        <fullName evidence="1">Uridine phosphorylase</fullName>
    </submittedName>
</protein>
<dbReference type="Gene3D" id="3.40.50.1580">
    <property type="entry name" value="Nucleoside phosphorylase domain"/>
    <property type="match status" value="1"/>
</dbReference>
<organism evidence="1 2">
    <name type="scientific">Vibrio parahaemolyticus</name>
    <dbReference type="NCBI Taxonomy" id="670"/>
    <lineage>
        <taxon>Bacteria</taxon>
        <taxon>Pseudomonadati</taxon>
        <taxon>Pseudomonadota</taxon>
        <taxon>Gammaproteobacteria</taxon>
        <taxon>Vibrionales</taxon>
        <taxon>Vibrionaceae</taxon>
        <taxon>Vibrio</taxon>
    </lineage>
</organism>
<sequence>MAKQPHIGVDETQVAPLVIVCGEPDRANRIAALFDDAEMVSE</sequence>
<dbReference type="GO" id="GO:0009116">
    <property type="term" value="P:nucleoside metabolic process"/>
    <property type="evidence" value="ECO:0007669"/>
    <property type="project" value="InterPro"/>
</dbReference>
<dbReference type="SUPFAM" id="SSF53167">
    <property type="entry name" value="Purine and uridine phosphorylases"/>
    <property type="match status" value="1"/>
</dbReference>
<dbReference type="Proteomes" id="UP000214596">
    <property type="component" value="Unassembled WGS sequence"/>
</dbReference>
<dbReference type="GO" id="GO:0003824">
    <property type="term" value="F:catalytic activity"/>
    <property type="evidence" value="ECO:0007669"/>
    <property type="project" value="InterPro"/>
</dbReference>
<accession>A0A227JC37</accession>
<dbReference type="InterPro" id="IPR035994">
    <property type="entry name" value="Nucleoside_phosphorylase_sf"/>
</dbReference>
<name>A0A227JC37_VIBPH</name>
<gene>
    <name evidence="1" type="ORF">CA163_11595</name>
</gene>
<comment type="caution">
    <text evidence="1">The sequence shown here is derived from an EMBL/GenBank/DDBJ whole genome shotgun (WGS) entry which is preliminary data.</text>
</comment>
<evidence type="ECO:0000313" key="2">
    <source>
        <dbReference type="Proteomes" id="UP000214596"/>
    </source>
</evidence>